<sequence length="280" mass="31431">MFIAIVGTQSSGKCTVEDYLISKGFISVRLSQKSVESMTFRSPALLLDHVTQHWRSNFVTIDLNTRDLVKLFAKRPFFMLIHVDAPLLLHTASFALRNLRHLVKLSIDNSFETISELHTHLDSLDMMNLERLRPQWDTYFMTLADLASQRSNCMKRRVGAILVREHRIVATGYNGTPRGVMNCNEGGCAHCNRLSSGDGSECLCLHAEENALLEAGRDRVGRNAILYCNTCPCLKCTIKVIQSGVTRVVYNLSYKVDEASAKLFKEAGIELCRHVPPPDS</sequence>
<gene>
    <name evidence="1" type="ORF">BV22DRAFT_1152925</name>
</gene>
<dbReference type="EMBL" id="MU266369">
    <property type="protein sequence ID" value="KAH7927271.1"/>
    <property type="molecule type" value="Genomic_DNA"/>
</dbReference>
<reference evidence="1" key="1">
    <citation type="journal article" date="2021" name="New Phytol.">
        <title>Evolutionary innovations through gain and loss of genes in the ectomycorrhizal Boletales.</title>
        <authorList>
            <person name="Wu G."/>
            <person name="Miyauchi S."/>
            <person name="Morin E."/>
            <person name="Kuo A."/>
            <person name="Drula E."/>
            <person name="Varga T."/>
            <person name="Kohler A."/>
            <person name="Feng B."/>
            <person name="Cao Y."/>
            <person name="Lipzen A."/>
            <person name="Daum C."/>
            <person name="Hundley H."/>
            <person name="Pangilinan J."/>
            <person name="Johnson J."/>
            <person name="Barry K."/>
            <person name="LaButti K."/>
            <person name="Ng V."/>
            <person name="Ahrendt S."/>
            <person name="Min B."/>
            <person name="Choi I.G."/>
            <person name="Park H."/>
            <person name="Plett J.M."/>
            <person name="Magnuson J."/>
            <person name="Spatafora J.W."/>
            <person name="Nagy L.G."/>
            <person name="Henrissat B."/>
            <person name="Grigoriev I.V."/>
            <person name="Yang Z.L."/>
            <person name="Xu J."/>
            <person name="Martin F.M."/>
        </authorList>
    </citation>
    <scope>NUCLEOTIDE SEQUENCE</scope>
    <source>
        <strain evidence="1">KUC20120723A-06</strain>
    </source>
</reference>
<proteinExistence type="predicted"/>
<organism evidence="1 2">
    <name type="scientific">Leucogyrophana mollusca</name>
    <dbReference type="NCBI Taxonomy" id="85980"/>
    <lineage>
        <taxon>Eukaryota</taxon>
        <taxon>Fungi</taxon>
        <taxon>Dikarya</taxon>
        <taxon>Basidiomycota</taxon>
        <taxon>Agaricomycotina</taxon>
        <taxon>Agaricomycetes</taxon>
        <taxon>Agaricomycetidae</taxon>
        <taxon>Boletales</taxon>
        <taxon>Boletales incertae sedis</taxon>
        <taxon>Leucogyrophana</taxon>
    </lineage>
</organism>
<protein>
    <submittedName>
        <fullName evidence="1">dCMP deaminase</fullName>
    </submittedName>
</protein>
<comment type="caution">
    <text evidence="1">The sequence shown here is derived from an EMBL/GenBank/DDBJ whole genome shotgun (WGS) entry which is preliminary data.</text>
</comment>
<keyword evidence="2" id="KW-1185">Reference proteome</keyword>
<evidence type="ECO:0000313" key="1">
    <source>
        <dbReference type="EMBL" id="KAH7927271.1"/>
    </source>
</evidence>
<evidence type="ECO:0000313" key="2">
    <source>
        <dbReference type="Proteomes" id="UP000790709"/>
    </source>
</evidence>
<accession>A0ACB8BPT1</accession>
<dbReference type="Proteomes" id="UP000790709">
    <property type="component" value="Unassembled WGS sequence"/>
</dbReference>
<name>A0ACB8BPT1_9AGAM</name>